<dbReference type="Proteomes" id="UP001147760">
    <property type="component" value="Unassembled WGS sequence"/>
</dbReference>
<accession>A0A9W9WVQ9</accession>
<name>A0A9W9WVQ9_9EURO</name>
<keyword evidence="2" id="KW-1185">Reference proteome</keyword>
<reference evidence="1" key="2">
    <citation type="journal article" date="2023" name="IMA Fungus">
        <title>Comparative genomic study of the Penicillium genus elucidates a diverse pangenome and 15 lateral gene transfer events.</title>
        <authorList>
            <person name="Petersen C."/>
            <person name="Sorensen T."/>
            <person name="Nielsen M.R."/>
            <person name="Sondergaard T.E."/>
            <person name="Sorensen J.L."/>
            <person name="Fitzpatrick D.A."/>
            <person name="Frisvad J.C."/>
            <person name="Nielsen K.L."/>
        </authorList>
    </citation>
    <scope>NUCLEOTIDE SEQUENCE</scope>
    <source>
        <strain evidence="1">IBT 17660</strain>
    </source>
</reference>
<evidence type="ECO:0000313" key="2">
    <source>
        <dbReference type="Proteomes" id="UP001147760"/>
    </source>
</evidence>
<evidence type="ECO:0000313" key="1">
    <source>
        <dbReference type="EMBL" id="KAJ5477630.1"/>
    </source>
</evidence>
<reference evidence="1" key="1">
    <citation type="submission" date="2022-12" db="EMBL/GenBank/DDBJ databases">
        <authorList>
            <person name="Petersen C."/>
        </authorList>
    </citation>
    <scope>NUCLEOTIDE SEQUENCE</scope>
    <source>
        <strain evidence="1">IBT 17660</strain>
    </source>
</reference>
<dbReference type="AlphaFoldDB" id="A0A9W9WVQ9"/>
<organism evidence="1 2">
    <name type="scientific">Penicillium desertorum</name>
    <dbReference type="NCBI Taxonomy" id="1303715"/>
    <lineage>
        <taxon>Eukaryota</taxon>
        <taxon>Fungi</taxon>
        <taxon>Dikarya</taxon>
        <taxon>Ascomycota</taxon>
        <taxon>Pezizomycotina</taxon>
        <taxon>Eurotiomycetes</taxon>
        <taxon>Eurotiomycetidae</taxon>
        <taxon>Eurotiales</taxon>
        <taxon>Aspergillaceae</taxon>
        <taxon>Penicillium</taxon>
    </lineage>
</organism>
<comment type="caution">
    <text evidence="1">The sequence shown here is derived from an EMBL/GenBank/DDBJ whole genome shotgun (WGS) entry which is preliminary data.</text>
</comment>
<dbReference type="EMBL" id="JAPWDO010000003">
    <property type="protein sequence ID" value="KAJ5477630.1"/>
    <property type="molecule type" value="Genomic_DNA"/>
</dbReference>
<protein>
    <submittedName>
        <fullName evidence="1">Uncharacterized protein</fullName>
    </submittedName>
</protein>
<proteinExistence type="predicted"/>
<gene>
    <name evidence="1" type="ORF">N7530_003139</name>
</gene>
<dbReference type="OrthoDB" id="4368495at2759"/>
<sequence length="112" mass="12585">MKWQKYAWTGINRNRSAQVELGIARLPRLPPLGTFLPRLAAYDVGLAHGVLFYRTIYIRPAGPMARRLTSNQEIAGSIPASAGWPNGKALDYESRDCRFDPCVGHFLFIYST</sequence>